<proteinExistence type="predicted"/>
<dbReference type="PANTHER" id="PTHR30298">
    <property type="entry name" value="H REPEAT-ASSOCIATED PREDICTED TRANSPOSASE"/>
    <property type="match status" value="1"/>
</dbReference>
<dbReference type="Proteomes" id="UP000254255">
    <property type="component" value="Unassembled WGS sequence"/>
</dbReference>
<organism evidence="2 3">
    <name type="scientific">Escherichia coli</name>
    <dbReference type="NCBI Taxonomy" id="562"/>
    <lineage>
        <taxon>Bacteria</taxon>
        <taxon>Pseudomonadati</taxon>
        <taxon>Pseudomonadota</taxon>
        <taxon>Gammaproteobacteria</taxon>
        <taxon>Enterobacterales</taxon>
        <taxon>Enterobacteriaceae</taxon>
        <taxon>Escherichia</taxon>
    </lineage>
</organism>
<dbReference type="GO" id="GO:0006313">
    <property type="term" value="P:DNA transposition"/>
    <property type="evidence" value="ECO:0007669"/>
    <property type="project" value="InterPro"/>
</dbReference>
<feature type="domain" description="Transposase IS4-like" evidence="1">
    <location>
        <begin position="4"/>
        <end position="65"/>
    </location>
</feature>
<evidence type="ECO:0000313" key="3">
    <source>
        <dbReference type="Proteomes" id="UP000254255"/>
    </source>
</evidence>
<dbReference type="InterPro" id="IPR002559">
    <property type="entry name" value="Transposase_11"/>
</dbReference>
<dbReference type="NCBIfam" id="NF033564">
    <property type="entry name" value="transpos_ISAs1"/>
    <property type="match status" value="1"/>
</dbReference>
<dbReference type="AlphaFoldDB" id="A0A377F7R9"/>
<evidence type="ECO:0000313" key="2">
    <source>
        <dbReference type="EMBL" id="STN26066.1"/>
    </source>
</evidence>
<dbReference type="EMBL" id="UGET01000006">
    <property type="protein sequence ID" value="STN26066.1"/>
    <property type="molecule type" value="Genomic_DNA"/>
</dbReference>
<accession>A0A377F7R9</accession>
<dbReference type="GO" id="GO:0004803">
    <property type="term" value="F:transposase activity"/>
    <property type="evidence" value="ECO:0007669"/>
    <property type="project" value="InterPro"/>
</dbReference>
<dbReference type="Pfam" id="PF01609">
    <property type="entry name" value="DDE_Tnp_1"/>
    <property type="match status" value="1"/>
</dbReference>
<dbReference type="PANTHER" id="PTHR30298:SF0">
    <property type="entry name" value="PROTEIN YBFL-RELATED"/>
    <property type="match status" value="1"/>
</dbReference>
<reference evidence="2 3" key="1">
    <citation type="submission" date="2018-06" db="EMBL/GenBank/DDBJ databases">
        <authorList>
            <consortium name="Pathogen Informatics"/>
            <person name="Doyle S."/>
        </authorList>
    </citation>
    <scope>NUCLEOTIDE SEQUENCE [LARGE SCALE GENOMIC DNA]</scope>
    <source>
        <strain evidence="2 3">NCTC13148</strain>
    </source>
</reference>
<evidence type="ECO:0000259" key="1">
    <source>
        <dbReference type="Pfam" id="PF01609"/>
    </source>
</evidence>
<name>A0A377F7R9_ECOLX</name>
<dbReference type="InterPro" id="IPR051698">
    <property type="entry name" value="Transposase_11-like"/>
</dbReference>
<gene>
    <name evidence="2" type="ORF">NCTC13148_06493</name>
</gene>
<sequence length="100" mass="11432">MTVRYYISSVDLTAEKFATAIRNHWHVENKLHWRLDVVMNEDDCKIRRGNAAELFSGIRHIAINILTNDKVFKAGLRRKMQKAAMERNYLASVLAGNGAS</sequence>
<protein>
    <submittedName>
        <fullName evidence="2">Transposase</fullName>
    </submittedName>
</protein>
<dbReference type="GO" id="GO:0003677">
    <property type="term" value="F:DNA binding"/>
    <property type="evidence" value="ECO:0007669"/>
    <property type="project" value="InterPro"/>
</dbReference>
<dbReference type="InterPro" id="IPR047647">
    <property type="entry name" value="ISAs1_transpos"/>
</dbReference>